<reference evidence="1" key="2">
    <citation type="submission" date="2016-06" db="EMBL/GenBank/DDBJ databases">
        <title>The genome of a short-lived fish provides insights into sex chromosome evolution and the genetic control of aging.</title>
        <authorList>
            <person name="Reichwald K."/>
            <person name="Felder M."/>
            <person name="Petzold A."/>
            <person name="Koch P."/>
            <person name="Groth M."/>
            <person name="Platzer M."/>
        </authorList>
    </citation>
    <scope>NUCLEOTIDE SEQUENCE</scope>
    <source>
        <tissue evidence="1">Brain</tissue>
    </source>
</reference>
<feature type="non-terminal residue" evidence="1">
    <location>
        <position position="64"/>
    </location>
</feature>
<protein>
    <submittedName>
        <fullName evidence="1">Uncharacterized protein</fullName>
    </submittedName>
</protein>
<reference evidence="1" key="1">
    <citation type="submission" date="2016-05" db="EMBL/GenBank/DDBJ databases">
        <authorList>
            <person name="Lavstsen T."/>
            <person name="Jespersen J.S."/>
        </authorList>
    </citation>
    <scope>NUCLEOTIDE SEQUENCE</scope>
    <source>
        <tissue evidence="1">Brain</tissue>
    </source>
</reference>
<proteinExistence type="predicted"/>
<organism evidence="1">
    <name type="scientific">Iconisemion striatum</name>
    <dbReference type="NCBI Taxonomy" id="60296"/>
    <lineage>
        <taxon>Eukaryota</taxon>
        <taxon>Metazoa</taxon>
        <taxon>Chordata</taxon>
        <taxon>Craniata</taxon>
        <taxon>Vertebrata</taxon>
        <taxon>Euteleostomi</taxon>
        <taxon>Actinopterygii</taxon>
        <taxon>Neopterygii</taxon>
        <taxon>Teleostei</taxon>
        <taxon>Neoteleostei</taxon>
        <taxon>Acanthomorphata</taxon>
        <taxon>Ovalentaria</taxon>
        <taxon>Atherinomorphae</taxon>
        <taxon>Cyprinodontiformes</taxon>
        <taxon>Nothobranchiidae</taxon>
        <taxon>Iconisemion</taxon>
    </lineage>
</organism>
<dbReference type="EMBL" id="HADW01020535">
    <property type="protein sequence ID" value="SBP21935.1"/>
    <property type="molecule type" value="Transcribed_RNA"/>
</dbReference>
<name>A0A1A7XVX9_9TELE</name>
<dbReference type="AlphaFoldDB" id="A0A1A7XVX9"/>
<accession>A0A1A7XVX9</accession>
<gene>
    <name evidence="1" type="primary">Nfu_g_1_000264</name>
</gene>
<feature type="non-terminal residue" evidence="1">
    <location>
        <position position="1"/>
    </location>
</feature>
<evidence type="ECO:0000313" key="1">
    <source>
        <dbReference type="EMBL" id="SBP21935.1"/>
    </source>
</evidence>
<sequence>RHGSAEICSSALCPFALSVHGHFPEHKSDPGCDVSGALRCYFLSPAAPDLLALRPHLDHHPEPL</sequence>